<dbReference type="AlphaFoldDB" id="A0AA96WMS0"/>
<evidence type="ECO:0000313" key="1">
    <source>
        <dbReference type="EMBL" id="WNZ25311.1"/>
    </source>
</evidence>
<proteinExistence type="predicted"/>
<dbReference type="RefSeq" id="WP_316431457.1">
    <property type="nucleotide sequence ID" value="NZ_CP053586.1"/>
</dbReference>
<dbReference type="EMBL" id="CP053586">
    <property type="protein sequence ID" value="WNZ25311.1"/>
    <property type="molecule type" value="Genomic_DNA"/>
</dbReference>
<gene>
    <name evidence="1" type="ORF">HJG54_22290</name>
</gene>
<protein>
    <submittedName>
        <fullName evidence="1">Uncharacterized protein</fullName>
    </submittedName>
</protein>
<accession>A0AA96WMS0</accession>
<sequence length="179" mass="19657">MKAVLRISIVKLVKSINSHQRRYTMPDFLDFSESLKNLSREQLLELQAQMEQAQKATAEPEKLPIKVALEIHVNDSNQIDPAELHAALSKAAGDEPFPITLDEMRTLQAIQAEIVKWIDSSKEHAALFAVNPVSALRRSGVLGDEALLEKLETLMKASPGFAALSGVEIESATLQATSI</sequence>
<name>A0AA96WMS0_9CYAN</name>
<organism evidence="1">
    <name type="scientific">Leptolyngbya sp. NK1-12</name>
    <dbReference type="NCBI Taxonomy" id="2547451"/>
    <lineage>
        <taxon>Bacteria</taxon>
        <taxon>Bacillati</taxon>
        <taxon>Cyanobacteriota</taxon>
        <taxon>Cyanophyceae</taxon>
        <taxon>Leptolyngbyales</taxon>
        <taxon>Leptolyngbyaceae</taxon>
        <taxon>Leptolyngbya group</taxon>
        <taxon>Leptolyngbya</taxon>
    </lineage>
</organism>
<reference evidence="1" key="1">
    <citation type="submission" date="2020-05" db="EMBL/GenBank/DDBJ databases">
        <authorList>
            <person name="Zhu T."/>
            <person name="Keshari N."/>
            <person name="Lu X."/>
        </authorList>
    </citation>
    <scope>NUCLEOTIDE SEQUENCE</scope>
    <source>
        <strain evidence="1">NK1-12</strain>
    </source>
</reference>